<keyword evidence="1" id="KW-1003">Cell membrane</keyword>
<dbReference type="Pfam" id="PF02104">
    <property type="entry name" value="SURF1"/>
    <property type="match status" value="1"/>
</dbReference>
<sequence length="283" mass="30998">MTDTAIRPGSELPDTMWEVAKRPRWIGMLVFALAVAALFAYLGHWQLDRSVESLKPISTGSETQKVLSRVTEPQTEFLDKLTGQRVSVTGSFADDDFRVLSGRLQSGKTGYWLLGRFVDRSNDASLVVALGWGETAADARRAESSVPLAPAVETISGRYLPSEAADDGKFTQGQQTVVSVPQLINQWKGFSGDVYNGYVVDHRGWGGLTAIYSPPPIDKATLNWLNVFYAVEWVVFAGFAIFLWFRLVRDAFERETEEAEEAAAEAAAASLLSASPQAPGRTD</sequence>
<dbReference type="PROSITE" id="PS50895">
    <property type="entry name" value="SURF1"/>
    <property type="match status" value="1"/>
</dbReference>
<keyword evidence="3" id="KW-1185">Reference proteome</keyword>
<dbReference type="EMBL" id="BAABAU010000001">
    <property type="protein sequence ID" value="GAA4266469.1"/>
    <property type="molecule type" value="Genomic_DNA"/>
</dbReference>
<evidence type="ECO:0000313" key="3">
    <source>
        <dbReference type="Proteomes" id="UP001501594"/>
    </source>
</evidence>
<proteinExistence type="inferred from homology"/>
<accession>A0ABP8E345</accession>
<keyword evidence="1" id="KW-0472">Membrane</keyword>
<gene>
    <name evidence="2" type="ORF">GCM10022256_20810</name>
</gene>
<reference evidence="3" key="1">
    <citation type="journal article" date="2019" name="Int. J. Syst. Evol. Microbiol.">
        <title>The Global Catalogue of Microorganisms (GCM) 10K type strain sequencing project: providing services to taxonomists for standard genome sequencing and annotation.</title>
        <authorList>
            <consortium name="The Broad Institute Genomics Platform"/>
            <consortium name="The Broad Institute Genome Sequencing Center for Infectious Disease"/>
            <person name="Wu L."/>
            <person name="Ma J."/>
        </authorList>
    </citation>
    <scope>NUCLEOTIDE SEQUENCE [LARGE SCALE GENOMIC DNA]</scope>
    <source>
        <strain evidence="3">JCM 17442</strain>
    </source>
</reference>
<comment type="caution">
    <text evidence="2">The sequence shown here is derived from an EMBL/GenBank/DDBJ whole genome shotgun (WGS) entry which is preliminary data.</text>
</comment>
<comment type="subcellular location">
    <subcellularLocation>
        <location evidence="1">Cell membrane</location>
        <topology evidence="1">Multi-pass membrane protein</topology>
    </subcellularLocation>
</comment>
<feature type="transmembrane region" description="Helical" evidence="1">
    <location>
        <begin position="25"/>
        <end position="45"/>
    </location>
</feature>
<dbReference type="Proteomes" id="UP001501594">
    <property type="component" value="Unassembled WGS sequence"/>
</dbReference>
<feature type="transmembrane region" description="Helical" evidence="1">
    <location>
        <begin position="224"/>
        <end position="245"/>
    </location>
</feature>
<organism evidence="2 3">
    <name type="scientific">Frondihabitans peucedani</name>
    <dbReference type="NCBI Taxonomy" id="598626"/>
    <lineage>
        <taxon>Bacteria</taxon>
        <taxon>Bacillati</taxon>
        <taxon>Actinomycetota</taxon>
        <taxon>Actinomycetes</taxon>
        <taxon>Micrococcales</taxon>
        <taxon>Microbacteriaceae</taxon>
        <taxon>Frondihabitans</taxon>
    </lineage>
</organism>
<evidence type="ECO:0000256" key="1">
    <source>
        <dbReference type="RuleBase" id="RU363076"/>
    </source>
</evidence>
<dbReference type="RefSeq" id="WP_344795710.1">
    <property type="nucleotide sequence ID" value="NZ_BAABAU010000001.1"/>
</dbReference>
<keyword evidence="1" id="KW-0812">Transmembrane</keyword>
<comment type="similarity">
    <text evidence="1">Belongs to the SURF1 family.</text>
</comment>
<evidence type="ECO:0000313" key="2">
    <source>
        <dbReference type="EMBL" id="GAA4266469.1"/>
    </source>
</evidence>
<keyword evidence="1" id="KW-1133">Transmembrane helix</keyword>
<name>A0ABP8E345_9MICO</name>
<protein>
    <recommendedName>
        <fullName evidence="1">SURF1-like protein</fullName>
    </recommendedName>
</protein>
<dbReference type="InterPro" id="IPR002994">
    <property type="entry name" value="Surf1/Shy1"/>
</dbReference>